<dbReference type="PANTHER" id="PTHR31018">
    <property type="entry name" value="SPORULATION-SPECIFIC PROTEIN-RELATED"/>
    <property type="match status" value="1"/>
</dbReference>
<feature type="transmembrane region" description="Helical" evidence="7">
    <location>
        <begin position="204"/>
        <end position="225"/>
    </location>
</feature>
<dbReference type="SUPFAM" id="SSF52058">
    <property type="entry name" value="L domain-like"/>
    <property type="match status" value="1"/>
</dbReference>
<protein>
    <recommendedName>
        <fullName evidence="11">Receptor L-domain domain-containing protein</fullName>
    </recommendedName>
</protein>
<keyword evidence="2" id="KW-0134">Cell wall</keyword>
<dbReference type="VEuPathDB" id="FungiDB:ASPWEDRAFT_187630"/>
<keyword evidence="3" id="KW-0964">Secreted</keyword>
<dbReference type="AlphaFoldDB" id="A0A1L9R5J1"/>
<keyword evidence="7" id="KW-1133">Transmembrane helix</keyword>
<evidence type="ECO:0000256" key="6">
    <source>
        <dbReference type="SAM" id="MobiDB-lite"/>
    </source>
</evidence>
<evidence type="ECO:0008006" key="11">
    <source>
        <dbReference type="Google" id="ProtNLM"/>
    </source>
</evidence>
<evidence type="ECO:0000256" key="5">
    <source>
        <dbReference type="ARBA" id="ARBA00023180"/>
    </source>
</evidence>
<keyword evidence="7" id="KW-0812">Transmembrane</keyword>
<dbReference type="GO" id="GO:0031505">
    <property type="term" value="P:fungal-type cell wall organization"/>
    <property type="evidence" value="ECO:0007669"/>
    <property type="project" value="TreeGrafter"/>
</dbReference>
<organism evidence="9 10">
    <name type="scientific">Aspergillus wentii DTO 134E9</name>
    <dbReference type="NCBI Taxonomy" id="1073089"/>
    <lineage>
        <taxon>Eukaryota</taxon>
        <taxon>Fungi</taxon>
        <taxon>Dikarya</taxon>
        <taxon>Ascomycota</taxon>
        <taxon>Pezizomycotina</taxon>
        <taxon>Eurotiomycetes</taxon>
        <taxon>Eurotiomycetidae</taxon>
        <taxon>Eurotiales</taxon>
        <taxon>Aspergillaceae</taxon>
        <taxon>Aspergillus</taxon>
        <taxon>Aspergillus subgen. Cremei</taxon>
    </lineage>
</organism>
<evidence type="ECO:0000313" key="10">
    <source>
        <dbReference type="Proteomes" id="UP000184383"/>
    </source>
</evidence>
<keyword evidence="10" id="KW-1185">Reference proteome</keyword>
<evidence type="ECO:0000256" key="7">
    <source>
        <dbReference type="SAM" id="Phobius"/>
    </source>
</evidence>
<sequence>MISILLLVLGLAVVQAIADSNNANCTNSITITSQTEADYLSSCDTIAGTITIGSSTTGSITFSKIQKIQGGFTADGVSGLTTLSASNLQTIAGSLTLTHNDDLTSVDFSNLQTVKGGLTVEDNQALNTIGFDDLQEVDGDLSLTGSFNSISLSDLDQAKGKTTIRGSNSFSCANLNSMNSDGVFTGSYSCSNGSNTGLSSGAKAGIAIAVILLVILVLAVAWMLLKRRRKQRALGSASTFTPLAAAAGDVDEEKPKEPEPAVRDVSPNNSPTNANANTPAAAMVIPRKPTRASIPPDPVPVTPSESVVPMLDSENVHEVAAVSSPSVYYELDAGPVSGRHQRPISHA</sequence>
<feature type="chain" id="PRO_5012092364" description="Receptor L-domain domain-containing protein" evidence="8">
    <location>
        <begin position="19"/>
        <end position="347"/>
    </location>
</feature>
<dbReference type="GO" id="GO:0009277">
    <property type="term" value="C:fungal-type cell wall"/>
    <property type="evidence" value="ECO:0007669"/>
    <property type="project" value="TreeGrafter"/>
</dbReference>
<dbReference type="GO" id="GO:0005886">
    <property type="term" value="C:plasma membrane"/>
    <property type="evidence" value="ECO:0007669"/>
    <property type="project" value="TreeGrafter"/>
</dbReference>
<dbReference type="STRING" id="1073089.A0A1L9R5J1"/>
<proteinExistence type="predicted"/>
<keyword evidence="5" id="KW-0325">Glycoprotein</keyword>
<dbReference type="RefSeq" id="XP_040683873.1">
    <property type="nucleotide sequence ID" value="XM_040832191.1"/>
</dbReference>
<keyword evidence="4 8" id="KW-0732">Signal</keyword>
<gene>
    <name evidence="9" type="ORF">ASPWEDRAFT_187630</name>
</gene>
<dbReference type="InterPro" id="IPR036941">
    <property type="entry name" value="Rcpt_L-dom_sf"/>
</dbReference>
<feature type="compositionally biased region" description="Low complexity" evidence="6">
    <location>
        <begin position="266"/>
        <end position="277"/>
    </location>
</feature>
<evidence type="ECO:0000313" key="9">
    <source>
        <dbReference type="EMBL" id="OJJ30196.1"/>
    </source>
</evidence>
<dbReference type="Proteomes" id="UP000184383">
    <property type="component" value="Unassembled WGS sequence"/>
</dbReference>
<dbReference type="OrthoDB" id="536881at2759"/>
<accession>A0A1L9R5J1</accession>
<keyword evidence="7" id="KW-0472">Membrane</keyword>
<dbReference type="PANTHER" id="PTHR31018:SF3">
    <property type="entry name" value="RECEPTOR PROTEIN-TYROSINE KINASE"/>
    <property type="match status" value="1"/>
</dbReference>
<name>A0A1L9R5J1_ASPWE</name>
<comment type="subcellular location">
    <subcellularLocation>
        <location evidence="1">Secreted</location>
        <location evidence="1">Cell wall</location>
    </subcellularLocation>
</comment>
<reference evidence="10" key="1">
    <citation type="journal article" date="2017" name="Genome Biol.">
        <title>Comparative genomics reveals high biological diversity and specific adaptations in the industrially and medically important fungal genus Aspergillus.</title>
        <authorList>
            <person name="de Vries R.P."/>
            <person name="Riley R."/>
            <person name="Wiebenga A."/>
            <person name="Aguilar-Osorio G."/>
            <person name="Amillis S."/>
            <person name="Uchima C.A."/>
            <person name="Anderluh G."/>
            <person name="Asadollahi M."/>
            <person name="Askin M."/>
            <person name="Barry K."/>
            <person name="Battaglia E."/>
            <person name="Bayram O."/>
            <person name="Benocci T."/>
            <person name="Braus-Stromeyer S.A."/>
            <person name="Caldana C."/>
            <person name="Canovas D."/>
            <person name="Cerqueira G.C."/>
            <person name="Chen F."/>
            <person name="Chen W."/>
            <person name="Choi C."/>
            <person name="Clum A."/>
            <person name="Dos Santos R.A."/>
            <person name="Damasio A.R."/>
            <person name="Diallinas G."/>
            <person name="Emri T."/>
            <person name="Fekete E."/>
            <person name="Flipphi M."/>
            <person name="Freyberg S."/>
            <person name="Gallo A."/>
            <person name="Gournas C."/>
            <person name="Habgood R."/>
            <person name="Hainaut M."/>
            <person name="Harispe M.L."/>
            <person name="Henrissat B."/>
            <person name="Hilden K.S."/>
            <person name="Hope R."/>
            <person name="Hossain A."/>
            <person name="Karabika E."/>
            <person name="Karaffa L."/>
            <person name="Karanyi Z."/>
            <person name="Krasevec N."/>
            <person name="Kuo A."/>
            <person name="Kusch H."/>
            <person name="LaButti K."/>
            <person name="Lagendijk E.L."/>
            <person name="Lapidus A."/>
            <person name="Levasseur A."/>
            <person name="Lindquist E."/>
            <person name="Lipzen A."/>
            <person name="Logrieco A.F."/>
            <person name="MacCabe A."/>
            <person name="Maekelae M.R."/>
            <person name="Malavazi I."/>
            <person name="Melin P."/>
            <person name="Meyer V."/>
            <person name="Mielnichuk N."/>
            <person name="Miskei M."/>
            <person name="Molnar A.P."/>
            <person name="Mule G."/>
            <person name="Ngan C.Y."/>
            <person name="Orejas M."/>
            <person name="Orosz E."/>
            <person name="Ouedraogo J.P."/>
            <person name="Overkamp K.M."/>
            <person name="Park H.-S."/>
            <person name="Perrone G."/>
            <person name="Piumi F."/>
            <person name="Punt P.J."/>
            <person name="Ram A.F."/>
            <person name="Ramon A."/>
            <person name="Rauscher S."/>
            <person name="Record E."/>
            <person name="Riano-Pachon D.M."/>
            <person name="Robert V."/>
            <person name="Roehrig J."/>
            <person name="Ruller R."/>
            <person name="Salamov A."/>
            <person name="Salih N.S."/>
            <person name="Samson R.A."/>
            <person name="Sandor E."/>
            <person name="Sanguinetti M."/>
            <person name="Schuetze T."/>
            <person name="Sepcic K."/>
            <person name="Shelest E."/>
            <person name="Sherlock G."/>
            <person name="Sophianopoulou V."/>
            <person name="Squina F.M."/>
            <person name="Sun H."/>
            <person name="Susca A."/>
            <person name="Todd R.B."/>
            <person name="Tsang A."/>
            <person name="Unkles S.E."/>
            <person name="van de Wiele N."/>
            <person name="van Rossen-Uffink D."/>
            <person name="Oliveira J.V."/>
            <person name="Vesth T.C."/>
            <person name="Visser J."/>
            <person name="Yu J.-H."/>
            <person name="Zhou M."/>
            <person name="Andersen M.R."/>
            <person name="Archer D.B."/>
            <person name="Baker S.E."/>
            <person name="Benoit I."/>
            <person name="Brakhage A.A."/>
            <person name="Braus G.H."/>
            <person name="Fischer R."/>
            <person name="Frisvad J.C."/>
            <person name="Goldman G.H."/>
            <person name="Houbraken J."/>
            <person name="Oakley B."/>
            <person name="Pocsi I."/>
            <person name="Scazzocchio C."/>
            <person name="Seiboth B."/>
            <person name="vanKuyk P.A."/>
            <person name="Wortman J."/>
            <person name="Dyer P.S."/>
            <person name="Grigoriev I.V."/>
        </authorList>
    </citation>
    <scope>NUCLEOTIDE SEQUENCE [LARGE SCALE GENOMIC DNA]</scope>
    <source>
        <strain evidence="10">DTO 134E9</strain>
    </source>
</reference>
<dbReference type="GO" id="GO:0009986">
    <property type="term" value="C:cell surface"/>
    <property type="evidence" value="ECO:0007669"/>
    <property type="project" value="TreeGrafter"/>
</dbReference>
<dbReference type="InterPro" id="IPR051648">
    <property type="entry name" value="CWI-Assembly_Regulator"/>
</dbReference>
<dbReference type="GeneID" id="63748039"/>
<dbReference type="EMBL" id="KV878217">
    <property type="protein sequence ID" value="OJJ30196.1"/>
    <property type="molecule type" value="Genomic_DNA"/>
</dbReference>
<evidence type="ECO:0000256" key="4">
    <source>
        <dbReference type="ARBA" id="ARBA00022729"/>
    </source>
</evidence>
<feature type="region of interest" description="Disordered" evidence="6">
    <location>
        <begin position="245"/>
        <end position="277"/>
    </location>
</feature>
<feature type="compositionally biased region" description="Basic and acidic residues" evidence="6">
    <location>
        <begin position="253"/>
        <end position="262"/>
    </location>
</feature>
<evidence type="ECO:0000256" key="3">
    <source>
        <dbReference type="ARBA" id="ARBA00022525"/>
    </source>
</evidence>
<evidence type="ECO:0000256" key="2">
    <source>
        <dbReference type="ARBA" id="ARBA00022512"/>
    </source>
</evidence>
<evidence type="ECO:0000256" key="8">
    <source>
        <dbReference type="SAM" id="SignalP"/>
    </source>
</evidence>
<dbReference type="Gene3D" id="3.80.20.20">
    <property type="entry name" value="Receptor L-domain"/>
    <property type="match status" value="1"/>
</dbReference>
<feature type="signal peptide" evidence="8">
    <location>
        <begin position="1"/>
        <end position="18"/>
    </location>
</feature>
<evidence type="ECO:0000256" key="1">
    <source>
        <dbReference type="ARBA" id="ARBA00004191"/>
    </source>
</evidence>